<dbReference type="EMBL" id="CP081495">
    <property type="protein sequence ID" value="UYW01678.1"/>
    <property type="molecule type" value="Genomic_DNA"/>
</dbReference>
<evidence type="ECO:0000313" key="2">
    <source>
        <dbReference type="Proteomes" id="UP001163328"/>
    </source>
</evidence>
<gene>
    <name evidence="1" type="ORF">K5I29_01765</name>
</gene>
<protein>
    <submittedName>
        <fullName evidence="1">Uncharacterized protein</fullName>
    </submittedName>
</protein>
<evidence type="ECO:0000313" key="1">
    <source>
        <dbReference type="EMBL" id="UYW01678.1"/>
    </source>
</evidence>
<keyword evidence="2" id="KW-1185">Reference proteome</keyword>
<proteinExistence type="predicted"/>
<reference evidence="1" key="1">
    <citation type="submission" date="2021-08" db="EMBL/GenBank/DDBJ databases">
        <title>Flavobacterium sp. strain CC-SYL302.</title>
        <authorList>
            <person name="Lin S.-Y."/>
            <person name="Lee T.-H."/>
            <person name="Young C.-C."/>
        </authorList>
    </citation>
    <scope>NUCLEOTIDE SEQUENCE</scope>
    <source>
        <strain evidence="1">CC-SYL302</strain>
    </source>
</reference>
<dbReference type="Proteomes" id="UP001163328">
    <property type="component" value="Chromosome"/>
</dbReference>
<organism evidence="1 2">
    <name type="scientific">Flavobacterium agricola</name>
    <dbReference type="NCBI Taxonomy" id="2870839"/>
    <lineage>
        <taxon>Bacteria</taxon>
        <taxon>Pseudomonadati</taxon>
        <taxon>Bacteroidota</taxon>
        <taxon>Flavobacteriia</taxon>
        <taxon>Flavobacteriales</taxon>
        <taxon>Flavobacteriaceae</taxon>
        <taxon>Flavobacterium</taxon>
    </lineage>
</organism>
<dbReference type="RefSeq" id="WP_264434150.1">
    <property type="nucleotide sequence ID" value="NZ_CP081495.1"/>
</dbReference>
<accession>A0ABY6M2X2</accession>
<dbReference type="Gene3D" id="3.10.20.310">
    <property type="entry name" value="membrane protein fhac"/>
    <property type="match status" value="1"/>
</dbReference>
<sequence>MFKRPKTTAASSENTAIDYDPYAGKIIRKIIFESNDPFGYSVDDSTKTPKTWLENVGNDLHLKTKPWAIKNYLLFKENQPLNPEKIIESERILYTQKFIRKIKIIPVPIPTTTDSVDLVVRSLDAWSIIFKASMNSKVLKTEINQRNFAGLGHQFTPAYQHNYVEGTNKYQLQYRVPNIKQTFIEYNINYLKDFNNNKVRTVELKRDFFSNFTKWVGGIKYEHLFKNDTIYNLDLEKERLKYKYDQYDIWGGYAFKIFDAPELVNATHLITTTRFVNTNYTLRPDQTQDPYHFYSDTNLWLTSVGLTSRFFNKSEDIFYQGVTEYYQTGQNIFITTGYEHRNKRRRFYLGGQLSNGRNYNFGYLATTLEAGTYFNNGKTEQSLVKLSLFYMSNIFTIGDWKFRQFIVPKAAIGNNRFNVWNDVASLGLREDGIVGFNNYKRGTKKATLSLQLQSYSPKNFYGFRLNPFLSANFGTIANTGEKLVNSKVYSSFGAGIQISNDFLVFDKLQVSFIYIPTLPTQGKNIIHLNSFNNTDLALPNFEISKPEIISYF</sequence>
<name>A0ABY6M2X2_9FLAO</name>